<organism evidence="1 2">
    <name type="scientific">Massarina eburnea CBS 473.64</name>
    <dbReference type="NCBI Taxonomy" id="1395130"/>
    <lineage>
        <taxon>Eukaryota</taxon>
        <taxon>Fungi</taxon>
        <taxon>Dikarya</taxon>
        <taxon>Ascomycota</taxon>
        <taxon>Pezizomycotina</taxon>
        <taxon>Dothideomycetes</taxon>
        <taxon>Pleosporomycetidae</taxon>
        <taxon>Pleosporales</taxon>
        <taxon>Massarineae</taxon>
        <taxon>Massarinaceae</taxon>
        <taxon>Massarina</taxon>
    </lineage>
</organism>
<proteinExistence type="predicted"/>
<evidence type="ECO:0000313" key="1">
    <source>
        <dbReference type="EMBL" id="KAF2637290.1"/>
    </source>
</evidence>
<dbReference type="AlphaFoldDB" id="A0A6A6RPI3"/>
<name>A0A6A6RPI3_9PLEO</name>
<reference evidence="1" key="1">
    <citation type="journal article" date="2020" name="Stud. Mycol.">
        <title>101 Dothideomycetes genomes: a test case for predicting lifestyles and emergence of pathogens.</title>
        <authorList>
            <person name="Haridas S."/>
            <person name="Albert R."/>
            <person name="Binder M."/>
            <person name="Bloem J."/>
            <person name="Labutti K."/>
            <person name="Salamov A."/>
            <person name="Andreopoulos B."/>
            <person name="Baker S."/>
            <person name="Barry K."/>
            <person name="Bills G."/>
            <person name="Bluhm B."/>
            <person name="Cannon C."/>
            <person name="Castanera R."/>
            <person name="Culley D."/>
            <person name="Daum C."/>
            <person name="Ezra D."/>
            <person name="Gonzalez J."/>
            <person name="Henrissat B."/>
            <person name="Kuo A."/>
            <person name="Liang C."/>
            <person name="Lipzen A."/>
            <person name="Lutzoni F."/>
            <person name="Magnuson J."/>
            <person name="Mondo S."/>
            <person name="Nolan M."/>
            <person name="Ohm R."/>
            <person name="Pangilinan J."/>
            <person name="Park H.-J."/>
            <person name="Ramirez L."/>
            <person name="Alfaro M."/>
            <person name="Sun H."/>
            <person name="Tritt A."/>
            <person name="Yoshinaga Y."/>
            <person name="Zwiers L.-H."/>
            <person name="Turgeon B."/>
            <person name="Goodwin S."/>
            <person name="Spatafora J."/>
            <person name="Crous P."/>
            <person name="Grigoriev I."/>
        </authorList>
    </citation>
    <scope>NUCLEOTIDE SEQUENCE</scope>
    <source>
        <strain evidence="1">CBS 473.64</strain>
    </source>
</reference>
<dbReference type="EMBL" id="MU006794">
    <property type="protein sequence ID" value="KAF2637290.1"/>
    <property type="molecule type" value="Genomic_DNA"/>
</dbReference>
<evidence type="ECO:0000313" key="2">
    <source>
        <dbReference type="Proteomes" id="UP000799753"/>
    </source>
</evidence>
<protein>
    <submittedName>
        <fullName evidence="1">Uncharacterized protein</fullName>
    </submittedName>
</protein>
<accession>A0A6A6RPI3</accession>
<gene>
    <name evidence="1" type="ORF">P280DRAFT_114260</name>
</gene>
<keyword evidence="2" id="KW-1185">Reference proteome</keyword>
<sequence>MFSVSSCPPLPYSRRPPRACHHEMHVASRSCAHFCFSPNAVVLVYTRAAPRAIF</sequence>
<dbReference type="Proteomes" id="UP000799753">
    <property type="component" value="Unassembled WGS sequence"/>
</dbReference>